<accession>A0A197ZX81</accession>
<dbReference type="STRING" id="1850517.A8708_25385"/>
<dbReference type="Pfam" id="PF07870">
    <property type="entry name" value="DUF1657"/>
    <property type="match status" value="1"/>
</dbReference>
<dbReference type="EMBL" id="LYPB01000092">
    <property type="protein sequence ID" value="OAS13774.1"/>
    <property type="molecule type" value="Genomic_DNA"/>
</dbReference>
<evidence type="ECO:0000313" key="2">
    <source>
        <dbReference type="Proteomes" id="UP000078454"/>
    </source>
</evidence>
<dbReference type="AlphaFoldDB" id="A0A197ZX81"/>
<comment type="caution">
    <text evidence="1">The sequence shown here is derived from an EMBL/GenBank/DDBJ whole genome shotgun (WGS) entry which is preliminary data.</text>
</comment>
<dbReference type="OrthoDB" id="1684731at2"/>
<organism evidence="1 2">
    <name type="scientific">Paenibacillus oryzisoli</name>
    <dbReference type="NCBI Taxonomy" id="1850517"/>
    <lineage>
        <taxon>Bacteria</taxon>
        <taxon>Bacillati</taxon>
        <taxon>Bacillota</taxon>
        <taxon>Bacilli</taxon>
        <taxon>Bacillales</taxon>
        <taxon>Paenibacillaceae</taxon>
        <taxon>Paenibacillus</taxon>
    </lineage>
</organism>
<dbReference type="RefSeq" id="WP_068670936.1">
    <property type="nucleotide sequence ID" value="NZ_LYPB01000092.1"/>
</dbReference>
<dbReference type="InterPro" id="IPR012452">
    <property type="entry name" value="DUF1657"/>
</dbReference>
<reference evidence="1 2" key="1">
    <citation type="submission" date="2016-05" db="EMBL/GenBank/DDBJ databases">
        <title>Paenibacillus sp. 1ZS3-15 nov., isolated from the rhizosphere soil.</title>
        <authorList>
            <person name="Zhang X.X."/>
            <person name="Zhang J."/>
        </authorList>
    </citation>
    <scope>NUCLEOTIDE SEQUENCE [LARGE SCALE GENOMIC DNA]</scope>
    <source>
        <strain evidence="1 2">1ZS3-15</strain>
    </source>
</reference>
<keyword evidence="2" id="KW-1185">Reference proteome</keyword>
<proteinExistence type="predicted"/>
<dbReference type="Proteomes" id="UP000078454">
    <property type="component" value="Unassembled WGS sequence"/>
</dbReference>
<sequence length="68" mass="7420">MTVASDVKTTLASLKSAQASLETFALSTQNQEAKQLYEAAAQSTQQIVDQVAGRVQQLENEEPQYKGF</sequence>
<evidence type="ECO:0008006" key="3">
    <source>
        <dbReference type="Google" id="ProtNLM"/>
    </source>
</evidence>
<gene>
    <name evidence="1" type="ORF">A8708_25385</name>
</gene>
<protein>
    <recommendedName>
        <fullName evidence="3">DUF1657 domain-containing protein</fullName>
    </recommendedName>
</protein>
<name>A0A197ZX81_9BACL</name>
<evidence type="ECO:0000313" key="1">
    <source>
        <dbReference type="EMBL" id="OAS13774.1"/>
    </source>
</evidence>